<proteinExistence type="predicted"/>
<reference evidence="1 2" key="1">
    <citation type="submission" date="2024-06" db="EMBL/GenBank/DDBJ databases">
        <title>Genomic Encyclopedia of Type Strains, Phase IV (KMG-IV): sequencing the most valuable type-strain genomes for metagenomic binning, comparative biology and taxonomic classification.</title>
        <authorList>
            <person name="Goeker M."/>
        </authorList>
    </citation>
    <scope>NUCLEOTIDE SEQUENCE [LARGE SCALE GENOMIC DNA]</scope>
    <source>
        <strain evidence="1 2">DSM 100124</strain>
    </source>
</reference>
<sequence>MLETLKEGKFPDFPVGLNDGVGVLLDEAGAPKIFRPGIHETEKLEEWMYGDYWLVFKNGNVNAIKVEPTRATITIDDVINALGPAENVYEHDVSGNMIYAYYEGLNMYEFMYNKEKVISITLKRWTSF</sequence>
<name>A0ABV2LF53_9BACL</name>
<evidence type="ECO:0000313" key="1">
    <source>
        <dbReference type="EMBL" id="MET3726961.1"/>
    </source>
</evidence>
<keyword evidence="2" id="KW-1185">Reference proteome</keyword>
<gene>
    <name evidence="1" type="ORF">ABID52_000542</name>
</gene>
<dbReference type="EMBL" id="JBEPMP010000001">
    <property type="protein sequence ID" value="MET3726961.1"/>
    <property type="molecule type" value="Genomic_DNA"/>
</dbReference>
<accession>A0ABV2LF53</accession>
<evidence type="ECO:0000313" key="2">
    <source>
        <dbReference type="Proteomes" id="UP001549097"/>
    </source>
</evidence>
<comment type="caution">
    <text evidence="1">The sequence shown here is derived from an EMBL/GenBank/DDBJ whole genome shotgun (WGS) entry which is preliminary data.</text>
</comment>
<dbReference type="Proteomes" id="UP001549097">
    <property type="component" value="Unassembled WGS sequence"/>
</dbReference>
<organism evidence="1 2">
    <name type="scientific">Fictibacillus halophilus</name>
    <dbReference type="NCBI Taxonomy" id="1610490"/>
    <lineage>
        <taxon>Bacteria</taxon>
        <taxon>Bacillati</taxon>
        <taxon>Bacillota</taxon>
        <taxon>Bacilli</taxon>
        <taxon>Bacillales</taxon>
        <taxon>Fictibacillaceae</taxon>
        <taxon>Fictibacillus</taxon>
    </lineage>
</organism>
<dbReference type="RefSeq" id="WP_233096675.1">
    <property type="nucleotide sequence ID" value="NZ_JAEACF010000001.1"/>
</dbReference>
<protein>
    <submittedName>
        <fullName evidence="1">Uncharacterized protein</fullName>
    </submittedName>
</protein>